<proteinExistence type="predicted"/>
<reference evidence="1" key="1">
    <citation type="submission" date="2020-08" db="EMBL/GenBank/DDBJ databases">
        <title>Multicomponent nature underlies the extraordinary mechanical properties of spider dragline silk.</title>
        <authorList>
            <person name="Kono N."/>
            <person name="Nakamura H."/>
            <person name="Mori M."/>
            <person name="Yoshida Y."/>
            <person name="Ohtoshi R."/>
            <person name="Malay A.D."/>
            <person name="Moran D.A.P."/>
            <person name="Tomita M."/>
            <person name="Numata K."/>
            <person name="Arakawa K."/>
        </authorList>
    </citation>
    <scope>NUCLEOTIDE SEQUENCE</scope>
</reference>
<accession>A0A8X6SNP7</accession>
<evidence type="ECO:0000313" key="1">
    <source>
        <dbReference type="EMBL" id="GFY17084.1"/>
    </source>
</evidence>
<sequence length="122" mass="14386">MFGRNPVHIPKPRESFPYCQTWHYVLGELRRRRLASTEKLAVSDDSNFQQDNDTKHILLYYLAPNEFRTPSQNPDLSKLEHSWDVHKQRIINHVITSKEMLKSVKITIEETSKTLDSLPNRL</sequence>
<dbReference type="Proteomes" id="UP000887159">
    <property type="component" value="Unassembled WGS sequence"/>
</dbReference>
<dbReference type="Gene3D" id="3.30.420.10">
    <property type="entry name" value="Ribonuclease H-like superfamily/Ribonuclease H"/>
    <property type="match status" value="1"/>
</dbReference>
<keyword evidence="2" id="KW-1185">Reference proteome</keyword>
<comment type="caution">
    <text evidence="1">The sequence shown here is derived from an EMBL/GenBank/DDBJ whole genome shotgun (WGS) entry which is preliminary data.</text>
</comment>
<dbReference type="AlphaFoldDB" id="A0A8X6SNP7"/>
<name>A0A8X6SNP7_TRICX</name>
<evidence type="ECO:0000313" key="2">
    <source>
        <dbReference type="Proteomes" id="UP000887159"/>
    </source>
</evidence>
<dbReference type="GO" id="GO:0003676">
    <property type="term" value="F:nucleic acid binding"/>
    <property type="evidence" value="ECO:0007669"/>
    <property type="project" value="InterPro"/>
</dbReference>
<organism evidence="1 2">
    <name type="scientific">Trichonephila clavipes</name>
    <name type="common">Golden silk orbweaver</name>
    <name type="synonym">Nephila clavipes</name>
    <dbReference type="NCBI Taxonomy" id="2585209"/>
    <lineage>
        <taxon>Eukaryota</taxon>
        <taxon>Metazoa</taxon>
        <taxon>Ecdysozoa</taxon>
        <taxon>Arthropoda</taxon>
        <taxon>Chelicerata</taxon>
        <taxon>Arachnida</taxon>
        <taxon>Araneae</taxon>
        <taxon>Araneomorphae</taxon>
        <taxon>Entelegynae</taxon>
        <taxon>Araneoidea</taxon>
        <taxon>Nephilidae</taxon>
        <taxon>Trichonephila</taxon>
    </lineage>
</organism>
<dbReference type="InterPro" id="IPR036397">
    <property type="entry name" value="RNaseH_sf"/>
</dbReference>
<dbReference type="EMBL" id="BMAU01021343">
    <property type="protein sequence ID" value="GFY17084.1"/>
    <property type="molecule type" value="Genomic_DNA"/>
</dbReference>
<gene>
    <name evidence="1" type="ORF">TNCV_1088601</name>
</gene>
<protein>
    <submittedName>
        <fullName evidence="1">Uncharacterized protein</fullName>
    </submittedName>
</protein>